<dbReference type="Pfam" id="PF01381">
    <property type="entry name" value="HTH_3"/>
    <property type="match status" value="1"/>
</dbReference>
<dbReference type="PANTHER" id="PTHR10245:SF15">
    <property type="entry name" value="ENDOTHELIAL DIFFERENTIATION-RELATED FACTOR 1"/>
    <property type="match status" value="1"/>
</dbReference>
<comment type="caution">
    <text evidence="6">The sequence shown here is derived from an EMBL/GenBank/DDBJ whole genome shotgun (WGS) entry which is preliminary data.</text>
</comment>
<keyword evidence="7" id="KW-1185">Reference proteome</keyword>
<evidence type="ECO:0000256" key="3">
    <source>
        <dbReference type="ARBA" id="ARBA00023163"/>
    </source>
</evidence>
<evidence type="ECO:0000313" key="7">
    <source>
        <dbReference type="Proteomes" id="UP001141327"/>
    </source>
</evidence>
<dbReference type="EMBL" id="JAPMOS010000090">
    <property type="protein sequence ID" value="KAJ4455858.1"/>
    <property type="molecule type" value="Genomic_DNA"/>
</dbReference>
<feature type="region of interest" description="Disordered" evidence="4">
    <location>
        <begin position="59"/>
        <end position="91"/>
    </location>
</feature>
<keyword evidence="1" id="KW-0805">Transcription regulation</keyword>
<protein>
    <submittedName>
        <fullName evidence="6">Transcription factor MBF1</fullName>
    </submittedName>
</protein>
<dbReference type="PANTHER" id="PTHR10245">
    <property type="entry name" value="ENDOTHELIAL DIFFERENTIATION-RELATED FACTOR 1 MULTIPROTEIN BRIDGING FACTOR 1"/>
    <property type="match status" value="1"/>
</dbReference>
<evidence type="ECO:0000313" key="6">
    <source>
        <dbReference type="EMBL" id="KAJ4455858.1"/>
    </source>
</evidence>
<sequence length="154" mass="17385">MLFCVPFVESHRDANQLRQDWDVVTVRKKAPSRTAPASATITQARQSGVAVETMKKYDAGRNRAVKPHPTVSARRLENDDDDDAPARPREVDRSIQLTIQQARVAKQWTQAQLAQRISERASVINELESGRGERNPQVLQKLERVLGVKLLGHR</sequence>
<gene>
    <name evidence="6" type="ORF">PAPYR_9064</name>
</gene>
<dbReference type="SUPFAM" id="SSF47413">
    <property type="entry name" value="lambda repressor-like DNA-binding domains"/>
    <property type="match status" value="1"/>
</dbReference>
<dbReference type="Proteomes" id="UP001141327">
    <property type="component" value="Unassembled WGS sequence"/>
</dbReference>
<keyword evidence="2" id="KW-0238">DNA-binding</keyword>
<keyword evidence="3" id="KW-0804">Transcription</keyword>
<accession>A0ABQ8UAS5</accession>
<dbReference type="Gene3D" id="1.10.260.40">
    <property type="entry name" value="lambda repressor-like DNA-binding domains"/>
    <property type="match status" value="1"/>
</dbReference>
<dbReference type="CDD" id="cd00093">
    <property type="entry name" value="HTH_XRE"/>
    <property type="match status" value="1"/>
</dbReference>
<organism evidence="6 7">
    <name type="scientific">Paratrimastix pyriformis</name>
    <dbReference type="NCBI Taxonomy" id="342808"/>
    <lineage>
        <taxon>Eukaryota</taxon>
        <taxon>Metamonada</taxon>
        <taxon>Preaxostyla</taxon>
        <taxon>Paratrimastigidae</taxon>
        <taxon>Paratrimastix</taxon>
    </lineage>
</organism>
<dbReference type="PROSITE" id="PS50943">
    <property type="entry name" value="HTH_CROC1"/>
    <property type="match status" value="1"/>
</dbReference>
<evidence type="ECO:0000256" key="1">
    <source>
        <dbReference type="ARBA" id="ARBA00023015"/>
    </source>
</evidence>
<dbReference type="Pfam" id="PF08523">
    <property type="entry name" value="MBF1"/>
    <property type="match status" value="1"/>
</dbReference>
<dbReference type="InterPro" id="IPR013729">
    <property type="entry name" value="MBF1_N"/>
</dbReference>
<evidence type="ECO:0000256" key="2">
    <source>
        <dbReference type="ARBA" id="ARBA00023125"/>
    </source>
</evidence>
<reference evidence="6" key="1">
    <citation type="journal article" date="2022" name="bioRxiv">
        <title>Genomics of Preaxostyla Flagellates Illuminates Evolutionary Transitions and the Path Towards Mitochondrial Loss.</title>
        <authorList>
            <person name="Novak L.V.F."/>
            <person name="Treitli S.C."/>
            <person name="Pyrih J."/>
            <person name="Halakuc P."/>
            <person name="Pipaliya S.V."/>
            <person name="Vacek V."/>
            <person name="Brzon O."/>
            <person name="Soukal P."/>
            <person name="Eme L."/>
            <person name="Dacks J.B."/>
            <person name="Karnkowska A."/>
            <person name="Elias M."/>
            <person name="Hampl V."/>
        </authorList>
    </citation>
    <scope>NUCLEOTIDE SEQUENCE</scope>
    <source>
        <strain evidence="6">RCP-MX</strain>
    </source>
</reference>
<evidence type="ECO:0000256" key="4">
    <source>
        <dbReference type="SAM" id="MobiDB-lite"/>
    </source>
</evidence>
<dbReference type="InterPro" id="IPR010982">
    <property type="entry name" value="Lambda_DNA-bd_dom_sf"/>
</dbReference>
<dbReference type="InterPro" id="IPR001387">
    <property type="entry name" value="Cro/C1-type_HTH"/>
</dbReference>
<proteinExistence type="predicted"/>
<name>A0ABQ8UAS5_9EUKA</name>
<evidence type="ECO:0000259" key="5">
    <source>
        <dbReference type="PROSITE" id="PS50943"/>
    </source>
</evidence>
<dbReference type="SMART" id="SM00530">
    <property type="entry name" value="HTH_XRE"/>
    <property type="match status" value="1"/>
</dbReference>
<feature type="domain" description="HTH cro/C1-type" evidence="5">
    <location>
        <begin position="99"/>
        <end position="153"/>
    </location>
</feature>